<gene>
    <name evidence="3" type="ORF">IRL76_01385</name>
</gene>
<protein>
    <submittedName>
        <fullName evidence="3">Uncharacterized protein</fullName>
    </submittedName>
</protein>
<dbReference type="EMBL" id="CP064654">
    <property type="protein sequence ID" value="QPC99264.1"/>
    <property type="molecule type" value="Genomic_DNA"/>
</dbReference>
<accession>A0A7S8F4X7</accession>
<sequence length="85" mass="8514">MFGKIIGAFVGDKLAKQTSAVGGAGGAALGVVAATVLRRMSLPAMIALGAGGYVAKKLIEKNEREKAAKSATTTADPDISPRQAA</sequence>
<dbReference type="RefSeq" id="WP_200982473.1">
    <property type="nucleotide sequence ID" value="NZ_CP064654.1"/>
</dbReference>
<dbReference type="AlphaFoldDB" id="A0A7S8F4X7"/>
<dbReference type="Proteomes" id="UP000594459">
    <property type="component" value="Chromosome"/>
</dbReference>
<evidence type="ECO:0000256" key="1">
    <source>
        <dbReference type="SAM" id="MobiDB-lite"/>
    </source>
</evidence>
<evidence type="ECO:0000256" key="2">
    <source>
        <dbReference type="SAM" id="Phobius"/>
    </source>
</evidence>
<evidence type="ECO:0000313" key="3">
    <source>
        <dbReference type="EMBL" id="QPC99264.1"/>
    </source>
</evidence>
<name>A0A7S8F4X7_9SPHN</name>
<keyword evidence="2" id="KW-0812">Transmembrane</keyword>
<keyword evidence="2" id="KW-0472">Membrane</keyword>
<evidence type="ECO:0000313" key="4">
    <source>
        <dbReference type="Proteomes" id="UP000594459"/>
    </source>
</evidence>
<feature type="transmembrane region" description="Helical" evidence="2">
    <location>
        <begin position="20"/>
        <end position="37"/>
    </location>
</feature>
<dbReference type="KEGG" id="qso:IRL76_01385"/>
<keyword evidence="4" id="KW-1185">Reference proteome</keyword>
<feature type="region of interest" description="Disordered" evidence="1">
    <location>
        <begin position="65"/>
        <end position="85"/>
    </location>
</feature>
<keyword evidence="2" id="KW-1133">Transmembrane helix</keyword>
<organism evidence="3 4">
    <name type="scientific">Qipengyuania soli</name>
    <dbReference type="NCBI Taxonomy" id="2782568"/>
    <lineage>
        <taxon>Bacteria</taxon>
        <taxon>Pseudomonadati</taxon>
        <taxon>Pseudomonadota</taxon>
        <taxon>Alphaproteobacteria</taxon>
        <taxon>Sphingomonadales</taxon>
        <taxon>Erythrobacteraceae</taxon>
        <taxon>Qipengyuania</taxon>
    </lineage>
</organism>
<proteinExistence type="predicted"/>
<reference evidence="3 4" key="1">
    <citation type="submission" date="2020-11" db="EMBL/GenBank/DDBJ databases">
        <title>The genome sequence of Erythrobacter sp. 6D36.</title>
        <authorList>
            <person name="Liu Y."/>
        </authorList>
    </citation>
    <scope>NUCLEOTIDE SEQUENCE [LARGE SCALE GENOMIC DNA]</scope>
    <source>
        <strain evidence="3 4">6D36</strain>
    </source>
</reference>